<feature type="domain" description="DUF6456" evidence="1">
    <location>
        <begin position="231"/>
        <end position="365"/>
    </location>
</feature>
<dbReference type="SUPFAM" id="SSF46785">
    <property type="entry name" value="Winged helix' DNA-binding domain"/>
    <property type="match status" value="1"/>
</dbReference>
<evidence type="ECO:0000313" key="3">
    <source>
        <dbReference type="Proteomes" id="UP000051587"/>
    </source>
</evidence>
<dbReference type="InterPro" id="IPR045599">
    <property type="entry name" value="DUF6456"/>
</dbReference>
<dbReference type="Gene3D" id="1.10.10.10">
    <property type="entry name" value="Winged helix-like DNA-binding domain superfamily/Winged helix DNA-binding domain"/>
    <property type="match status" value="1"/>
</dbReference>
<dbReference type="RefSeq" id="WP_058260971.1">
    <property type="nucleotide sequence ID" value="NZ_CP051181.1"/>
</dbReference>
<dbReference type="InterPro" id="IPR036390">
    <property type="entry name" value="WH_DNA-bd_sf"/>
</dbReference>
<keyword evidence="3" id="KW-1185">Reference proteome</keyword>
<name>A0A0P1F464_THAGE</name>
<dbReference type="STRING" id="53501.SAMN04488043_10362"/>
<dbReference type="OrthoDB" id="7476630at2"/>
<sequence>MSDRVASDIRPKLFPGWVPSAALLYLEHTEKGLSMRQLAQRAGVHASTVMRQIRKLENRRDDRLVDEALKRLGRQYCKTGKAESSPPYKQKDSVMNMQNTTVPPLPDEAYLNDEAVRILRRLTEHAAVLAVSAELEKAVVVREIDRSISIRTAVVDRRVAEVMALKNWIDCGAPGRISRYHITSDGRAALTQLLAQSESRIRNGFTESQTPFVGRDNDANGQIDGTARRLRYNTVESPLTLLARRKDKDGKPFLATDLVAAGERLREDFELSRLGTRSVQNWDRFLTEADRSGSPVAEPGYGPAAARERVTGALRDLGPGLGDVALRCCCYLEGLEAAEKRMGWSARSGKIVLRIALQRLKRHYELLGDAAAMIG</sequence>
<dbReference type="EMBL" id="CYSA01000003">
    <property type="protein sequence ID" value="CUH62531.1"/>
    <property type="molecule type" value="Genomic_DNA"/>
</dbReference>
<gene>
    <name evidence="2" type="ORF">TG4357_00162</name>
</gene>
<dbReference type="Pfam" id="PF20057">
    <property type="entry name" value="DUF6456"/>
    <property type="match status" value="1"/>
</dbReference>
<protein>
    <recommendedName>
        <fullName evidence="1">DUF6456 domain-containing protein</fullName>
    </recommendedName>
</protein>
<organism evidence="2 3">
    <name type="scientific">Thalassovita gelatinovora</name>
    <name type="common">Thalassobius gelatinovorus</name>
    <dbReference type="NCBI Taxonomy" id="53501"/>
    <lineage>
        <taxon>Bacteria</taxon>
        <taxon>Pseudomonadati</taxon>
        <taxon>Pseudomonadota</taxon>
        <taxon>Alphaproteobacteria</taxon>
        <taxon>Rhodobacterales</taxon>
        <taxon>Roseobacteraceae</taxon>
        <taxon>Thalassovita</taxon>
    </lineage>
</organism>
<evidence type="ECO:0000313" key="2">
    <source>
        <dbReference type="EMBL" id="CUH62531.1"/>
    </source>
</evidence>
<accession>A0A0P1F464</accession>
<reference evidence="2 3" key="1">
    <citation type="submission" date="2015-09" db="EMBL/GenBank/DDBJ databases">
        <authorList>
            <consortium name="Swine Surveillance"/>
        </authorList>
    </citation>
    <scope>NUCLEOTIDE SEQUENCE [LARGE SCALE GENOMIC DNA]</scope>
    <source>
        <strain evidence="2 3">CECT 4357</strain>
    </source>
</reference>
<dbReference type="InterPro" id="IPR036388">
    <property type="entry name" value="WH-like_DNA-bd_sf"/>
</dbReference>
<evidence type="ECO:0000259" key="1">
    <source>
        <dbReference type="Pfam" id="PF20057"/>
    </source>
</evidence>
<proteinExistence type="predicted"/>
<dbReference type="AlphaFoldDB" id="A0A0P1F464"/>
<dbReference type="Proteomes" id="UP000051587">
    <property type="component" value="Unassembled WGS sequence"/>
</dbReference>